<dbReference type="GO" id="GO:0071897">
    <property type="term" value="P:DNA biosynthetic process"/>
    <property type="evidence" value="ECO:0007669"/>
    <property type="project" value="UniProtKB-ARBA"/>
</dbReference>
<dbReference type="Pfam" id="PF14223">
    <property type="entry name" value="Retrotran_gag_2"/>
    <property type="match status" value="1"/>
</dbReference>
<evidence type="ECO:0000256" key="4">
    <source>
        <dbReference type="ARBA" id="ARBA00022801"/>
    </source>
</evidence>
<dbReference type="Pfam" id="PF13976">
    <property type="entry name" value="gag_pre-integrs"/>
    <property type="match status" value="1"/>
</dbReference>
<sequence length="1369" mass="157474">MSTNVRIELLSKDNYDTWKIQMRALLIKNDAWQYVSGITTKPEVVAGNAESIAAAALWETNDAKASSDIILCIDPKELKQVKNCSTSKEIWEKLKNSYQSTGPARKGTLLKQLALSRLENGGDVKEHVRNYFDIIDKLTEMDINIHNDMLAILLLYSLPASFENFRCAIESRDDLPTLDALRIKIIEENEARNNDSRLENSNALLARKNFYRKKTEKKDEGSSGNQTFKFKCHRCKKKGHKSNECTAKTQSNLAQDLCLYSVVDIAAEERAFGAISQSEASDWCLDSGCTSHLCKNKENFIEINEGPVGQLDLANNASTKIKAKGTVKVTFEINGKQTNIFLKDVLYVPDLRLNLLSIGKICDNGYKVVFEKNGVSMIHKELNTIIDGERRNGLYFLKNHQEKCNSTRENREKSRKMTELEEWHRKMGHLNVRDLKEGLKKGIIKGIKLNFQQEDFHCDVCTLGKLTRSPFPIRTEKASNVLETIHSDVWGPARVESMKKARYFVTFIDEKSGWCEIRFLKRKNEVFQEFKNFKILVENQTERKVKHLQSDNGREYVNTEFENFLKENGISRRLSVPHTPEQNGIAERRNRTLIEMARCLLIQSKLPLIFWAEAVNTANYIRNRCPSRNTEKTSFEIFTGKIPDVTNFQEFGSEVFVLNTDPTKNKLEAKSKKGIFLGYSEEAKGYRVWVDEDKRVIVSRDVKFPKRNNEELPRIEKKKITTEEEKKFVDFEIKPTVKEIMENLPDEDWFDAEDNSEGIQEELQEEVSEDELNHQLNPADDFPGDLRNEQNQPIQETKRGRGRPRIIRTGGPGRPKKVYHKQNEEANNDFVGLAEIPVHEALKGADRDEWLQAMATEMQSIIKNETWIIVDRPKNEKTISSRIILRNKYNADGSIEKRKARIVARGFSQRPGIDFDETFAPVARISSIRMATALAAEYQLKIKQFDIVTAYLNGILEEEIWMELPQFAEETLETLIGKELKNSEIKNRADKMLQEIQSGDKVCLMKKALYGLRQAGRRWHLRLSEEIKNFGLLSSEYDPCTFYAGRGEEIFMVIIYVDDILVLSRNDGKIKKFQDHLTKHFELKILGDVKYCLGIEFTKNQDVFSLNQKGYIIDILNRFNMAEANAVISPIDVSTKLMKGEKEDHKRSDFPYQELIGSLMYLSTCTRPDIAYVTSYLSQYNTNYNETHWNAAKRVLRYLKGTSDMGIHFKKTSKPLVGYVDADWANCLDDRRSYTGYVFILAGCPISWESRKQRTVALSSTEAEYMALTEATKEAMYLRRFLMELGFESLTDLQLFCDNNGALKLAKNPVYHSRTKHIDVKHHFVREALETDDHLRISYIPTTEMTADILTKGLPGSNHRKCIKLLGLI</sequence>
<evidence type="ECO:0000313" key="9">
    <source>
        <dbReference type="EMBL" id="CAD1539753.1"/>
    </source>
</evidence>
<dbReference type="GO" id="GO:0008270">
    <property type="term" value="F:zinc ion binding"/>
    <property type="evidence" value="ECO:0007669"/>
    <property type="project" value="UniProtKB-KW"/>
</dbReference>
<name>A0A6V7IJ77_9HYME</name>
<dbReference type="PANTHER" id="PTHR42648">
    <property type="entry name" value="TRANSPOSASE, PUTATIVE-RELATED"/>
    <property type="match status" value="1"/>
</dbReference>
<dbReference type="GO" id="GO:0003676">
    <property type="term" value="F:nucleic acid binding"/>
    <property type="evidence" value="ECO:0007669"/>
    <property type="project" value="InterPro"/>
</dbReference>
<dbReference type="GO" id="GO:0015074">
    <property type="term" value="P:DNA integration"/>
    <property type="evidence" value="ECO:0007669"/>
    <property type="project" value="InterPro"/>
</dbReference>
<evidence type="ECO:0000256" key="2">
    <source>
        <dbReference type="ARBA" id="ARBA00022723"/>
    </source>
</evidence>
<dbReference type="Pfam" id="PF07727">
    <property type="entry name" value="RVT_2"/>
    <property type="match status" value="2"/>
</dbReference>
<feature type="domain" description="CCHC-type" evidence="7">
    <location>
        <begin position="231"/>
        <end position="245"/>
    </location>
</feature>
<dbReference type="GO" id="GO:0042575">
    <property type="term" value="C:DNA polymerase complex"/>
    <property type="evidence" value="ECO:0007669"/>
    <property type="project" value="UniProtKB-ARBA"/>
</dbReference>
<evidence type="ECO:0000256" key="3">
    <source>
        <dbReference type="ARBA" id="ARBA00022750"/>
    </source>
</evidence>
<dbReference type="InterPro" id="IPR001584">
    <property type="entry name" value="Integrase_cat-core"/>
</dbReference>
<keyword evidence="5" id="KW-0863">Zinc-finger</keyword>
<organism evidence="9">
    <name type="scientific">Bracon brevicornis</name>
    <dbReference type="NCBI Taxonomy" id="1563983"/>
    <lineage>
        <taxon>Eukaryota</taxon>
        <taxon>Metazoa</taxon>
        <taxon>Ecdysozoa</taxon>
        <taxon>Arthropoda</taxon>
        <taxon>Hexapoda</taxon>
        <taxon>Insecta</taxon>
        <taxon>Pterygota</taxon>
        <taxon>Neoptera</taxon>
        <taxon>Endopterygota</taxon>
        <taxon>Hymenoptera</taxon>
        <taxon>Apocrita</taxon>
        <taxon>Ichneumonoidea</taxon>
        <taxon>Braconidae</taxon>
        <taxon>Braconinae</taxon>
        <taxon>Bracon</taxon>
    </lineage>
</organism>
<dbReference type="InterPro" id="IPR013103">
    <property type="entry name" value="RVT_2"/>
</dbReference>
<feature type="domain" description="Integrase catalytic" evidence="8">
    <location>
        <begin position="468"/>
        <end position="651"/>
    </location>
</feature>
<keyword evidence="3" id="KW-0064">Aspartyl protease</keyword>
<evidence type="ECO:0000256" key="5">
    <source>
        <dbReference type="PROSITE-ProRule" id="PRU00047"/>
    </source>
</evidence>
<dbReference type="Pfam" id="PF00665">
    <property type="entry name" value="rve"/>
    <property type="match status" value="1"/>
</dbReference>
<dbReference type="InterPro" id="IPR001878">
    <property type="entry name" value="Znf_CCHC"/>
</dbReference>
<dbReference type="PROSITE" id="PS50994">
    <property type="entry name" value="INTEGRASE"/>
    <property type="match status" value="1"/>
</dbReference>
<dbReference type="PANTHER" id="PTHR42648:SF28">
    <property type="entry name" value="TRANSPOSON-ENCODED PROTEIN WITH RIBONUCLEASE H-LIKE AND RETROVIRUS ZINC FINGER-LIKE DOMAINS"/>
    <property type="match status" value="1"/>
</dbReference>
<dbReference type="SUPFAM" id="SSF56672">
    <property type="entry name" value="DNA/RNA polymerases"/>
    <property type="match status" value="1"/>
</dbReference>
<reference evidence="9" key="1">
    <citation type="submission" date="2020-07" db="EMBL/GenBank/DDBJ databases">
        <authorList>
            <person name="Ferguson B K."/>
        </authorList>
    </citation>
    <scope>NUCLEOTIDE SEQUENCE</scope>
    <source>
        <strain evidence="9">L06</strain>
    </source>
</reference>
<keyword evidence="4" id="KW-0378">Hydrolase</keyword>
<evidence type="ECO:0000259" key="7">
    <source>
        <dbReference type="PROSITE" id="PS50158"/>
    </source>
</evidence>
<dbReference type="InterPro" id="IPR054722">
    <property type="entry name" value="PolX-like_BBD"/>
</dbReference>
<dbReference type="Gene3D" id="3.30.420.10">
    <property type="entry name" value="Ribonuclease H-like superfamily/Ribonuclease H"/>
    <property type="match status" value="1"/>
</dbReference>
<gene>
    <name evidence="9" type="ORF">BBRV_LOCUS26814</name>
</gene>
<keyword evidence="2" id="KW-0479">Metal-binding</keyword>
<dbReference type="PROSITE" id="PS50158">
    <property type="entry name" value="ZF_CCHC"/>
    <property type="match status" value="1"/>
</dbReference>
<dbReference type="GO" id="GO:0006508">
    <property type="term" value="P:proteolysis"/>
    <property type="evidence" value="ECO:0007669"/>
    <property type="project" value="UniProtKB-KW"/>
</dbReference>
<evidence type="ECO:0008006" key="10">
    <source>
        <dbReference type="Google" id="ProtNLM"/>
    </source>
</evidence>
<evidence type="ECO:0000256" key="1">
    <source>
        <dbReference type="ARBA" id="ARBA00022670"/>
    </source>
</evidence>
<keyword evidence="1" id="KW-0645">Protease</keyword>
<dbReference type="InterPro" id="IPR057670">
    <property type="entry name" value="SH3_retrovirus"/>
</dbReference>
<dbReference type="Pfam" id="PF25597">
    <property type="entry name" value="SH3_retrovirus"/>
    <property type="match status" value="1"/>
</dbReference>
<accession>A0A6V7IJ77</accession>
<dbReference type="SUPFAM" id="SSF53098">
    <property type="entry name" value="Ribonuclease H-like"/>
    <property type="match status" value="1"/>
</dbReference>
<keyword evidence="5" id="KW-0862">Zinc</keyword>
<protein>
    <recommendedName>
        <fullName evidence="10">Retrovirus-related Pol polyprotein from transposon TNT 1-94</fullName>
    </recommendedName>
</protein>
<dbReference type="InterPro" id="IPR036397">
    <property type="entry name" value="RNaseH_sf"/>
</dbReference>
<evidence type="ECO:0000256" key="6">
    <source>
        <dbReference type="SAM" id="MobiDB-lite"/>
    </source>
</evidence>
<dbReference type="Pfam" id="PF22936">
    <property type="entry name" value="Pol_BBD"/>
    <property type="match status" value="1"/>
</dbReference>
<dbReference type="CDD" id="cd09272">
    <property type="entry name" value="RNase_HI_RT_Ty1"/>
    <property type="match status" value="1"/>
</dbReference>
<dbReference type="InterPro" id="IPR043502">
    <property type="entry name" value="DNA/RNA_pol_sf"/>
</dbReference>
<dbReference type="InterPro" id="IPR039537">
    <property type="entry name" value="Retrotran_Ty1/copia-like"/>
</dbReference>
<feature type="region of interest" description="Disordered" evidence="6">
    <location>
        <begin position="779"/>
        <end position="819"/>
    </location>
</feature>
<proteinExistence type="predicted"/>
<dbReference type="InterPro" id="IPR025724">
    <property type="entry name" value="GAG-pre-integrase_dom"/>
</dbReference>
<dbReference type="EMBL" id="CADCXW020000007">
    <property type="protein sequence ID" value="CAD1539753.1"/>
    <property type="molecule type" value="Genomic_DNA"/>
</dbReference>
<dbReference type="GO" id="GO:0004190">
    <property type="term" value="F:aspartic-type endopeptidase activity"/>
    <property type="evidence" value="ECO:0007669"/>
    <property type="project" value="UniProtKB-KW"/>
</dbReference>
<evidence type="ECO:0000259" key="8">
    <source>
        <dbReference type="PROSITE" id="PS50994"/>
    </source>
</evidence>
<dbReference type="InterPro" id="IPR012337">
    <property type="entry name" value="RNaseH-like_sf"/>
</dbReference>